<keyword evidence="2" id="KW-1185">Reference proteome</keyword>
<protein>
    <submittedName>
        <fullName evidence="1">Uncharacterized protein</fullName>
    </submittedName>
</protein>
<accession>A0ACC3NWJ6</accession>
<evidence type="ECO:0000313" key="2">
    <source>
        <dbReference type="Proteomes" id="UP001281147"/>
    </source>
</evidence>
<name>A0ACC3NWJ6_9PEZI</name>
<reference evidence="1" key="1">
    <citation type="submission" date="2023-07" db="EMBL/GenBank/DDBJ databases">
        <title>Black Yeasts Isolated from many extreme environments.</title>
        <authorList>
            <person name="Coleine C."/>
            <person name="Stajich J.E."/>
            <person name="Selbmann L."/>
        </authorList>
    </citation>
    <scope>NUCLEOTIDE SEQUENCE</scope>
    <source>
        <strain evidence="1">CCFEE 5714</strain>
    </source>
</reference>
<sequence>MIQTSLDLSTFSDGKIKGTGVVLNPFLHVLLLTFPNGKGDGSAEVLQQFVDGAKFVSNIFFDQTRDLNIRYDAAQRLIRITGEYPDAVEMKEWRTLATVAQDWMKVEDKIEFVAKHIKAGQSGTEDKSAANTLDEPTVRQLEEQAGEMLSSGSQPSNQSLTRELGPRELRKTIGVADQVENTPAAFLNPWQLSHTETAGKSAERRKREWKKESGKKVQKFTVASLTSPKPKREPYTREEEAYLCALRRLDPSMPWDEIEKCTGREEHGVRTHWGKLVVVDAKVTEMAQLVRCDLMVQRKQGHDDTSAKLNAPKNGPKEAQRQHSPPSDPPDSPPRKKSSTTVVDRLMQHHIGSENVEDASAIDTEGKSSDGQGADA</sequence>
<organism evidence="1 2">
    <name type="scientific">Vermiconidia calcicola</name>
    <dbReference type="NCBI Taxonomy" id="1690605"/>
    <lineage>
        <taxon>Eukaryota</taxon>
        <taxon>Fungi</taxon>
        <taxon>Dikarya</taxon>
        <taxon>Ascomycota</taxon>
        <taxon>Pezizomycotina</taxon>
        <taxon>Dothideomycetes</taxon>
        <taxon>Dothideomycetidae</taxon>
        <taxon>Mycosphaerellales</taxon>
        <taxon>Extremaceae</taxon>
        <taxon>Vermiconidia</taxon>
    </lineage>
</organism>
<dbReference type="EMBL" id="JAUTXU010000006">
    <property type="protein sequence ID" value="KAK3724128.1"/>
    <property type="molecule type" value="Genomic_DNA"/>
</dbReference>
<evidence type="ECO:0000313" key="1">
    <source>
        <dbReference type="EMBL" id="KAK3724128.1"/>
    </source>
</evidence>
<dbReference type="Proteomes" id="UP001281147">
    <property type="component" value="Unassembled WGS sequence"/>
</dbReference>
<gene>
    <name evidence="1" type="ORF">LTR37_001250</name>
</gene>
<proteinExistence type="predicted"/>
<comment type="caution">
    <text evidence="1">The sequence shown here is derived from an EMBL/GenBank/DDBJ whole genome shotgun (WGS) entry which is preliminary data.</text>
</comment>